<dbReference type="STRING" id="1688.BCUN_0725"/>
<dbReference type="AlphaFoldDB" id="A0A087AVU4"/>
<dbReference type="Proteomes" id="UP000029067">
    <property type="component" value="Unassembled WGS sequence"/>
</dbReference>
<accession>A0A087AVU4</accession>
<evidence type="ECO:0008006" key="4">
    <source>
        <dbReference type="Google" id="ProtNLM"/>
    </source>
</evidence>
<comment type="caution">
    <text evidence="2">The sequence shown here is derived from an EMBL/GenBank/DDBJ whole genome shotgun (WGS) entry which is preliminary data.</text>
</comment>
<dbReference type="EMBL" id="JGYV01000010">
    <property type="protein sequence ID" value="KFI62894.1"/>
    <property type="molecule type" value="Genomic_DNA"/>
</dbReference>
<protein>
    <recommendedName>
        <fullName evidence="4">Large polyvalent protein-associated domain-containing protein</fullName>
    </recommendedName>
</protein>
<evidence type="ECO:0000313" key="3">
    <source>
        <dbReference type="Proteomes" id="UP000029067"/>
    </source>
</evidence>
<sequence>MSEDRMERIDSLLDPHRRISTERRAMQPDLGWDPTETVGRKITRLSYHLGAQWLDTVRDAHDSCAARDILAEAVLIHLPDAYTSTAQADPDPAGRVRIMGADEPPDWARRTLEKGGYPSRHVHAVMDLGQVDMDRLGSFRGVRRREGTTMSVLLADGVRHTARSMFSKTADHPYLDDRACSWGLPRPDVFAFRERIASRPDIVGRLDVEMLLGHIRLRAALSELTGIDISKRRDELALWARPTPERDRRRADVLDALSGALDRIAMSEDAHRLQALNIKDRRTGSIAGAFDDKIVVSRQVADLAARSPLNALVGHVEYDEDIDRTKIHQMEQEIITAMRHLPQSGRGLDALRVRKLGRYRGNTMGVYSPLHVAIALDDGKATRNGYSGMSSFLHEWAHHLDHTSVEGTQLSMGADFRPMLQAVVDDVDTRAEQYSRDFRDYLKTPTEAFARSFEYWASEIVGVESSLLADHDTYRTNNRYAAQRAHEGLLDRTMRGFFPDFRPFDTLDPAQWERRRDEADETAVEDDPYAAAPIDPFDYSNAVQPDIFDLLAMDQTSTAHVR</sequence>
<reference evidence="2 3" key="1">
    <citation type="submission" date="2014-03" db="EMBL/GenBank/DDBJ databases">
        <title>Genomics of Bifidobacteria.</title>
        <authorList>
            <person name="Ventura M."/>
            <person name="Milani C."/>
            <person name="Lugli G.A."/>
        </authorList>
    </citation>
    <scope>NUCLEOTIDE SEQUENCE [LARGE SCALE GENOMIC DNA]</scope>
    <source>
        <strain evidence="2 3">LMG 10738</strain>
    </source>
</reference>
<dbReference type="OrthoDB" id="5197147at2"/>
<name>A0A087AVU4_9BIFI</name>
<proteinExistence type="predicted"/>
<organism evidence="2 3">
    <name type="scientific">Bifidobacterium cuniculi</name>
    <dbReference type="NCBI Taxonomy" id="1688"/>
    <lineage>
        <taxon>Bacteria</taxon>
        <taxon>Bacillati</taxon>
        <taxon>Actinomycetota</taxon>
        <taxon>Actinomycetes</taxon>
        <taxon>Bifidobacteriales</taxon>
        <taxon>Bifidobacteriaceae</taxon>
        <taxon>Bifidobacterium</taxon>
    </lineage>
</organism>
<feature type="region of interest" description="Disordered" evidence="1">
    <location>
        <begin position="1"/>
        <end position="20"/>
    </location>
</feature>
<evidence type="ECO:0000256" key="1">
    <source>
        <dbReference type="SAM" id="MobiDB-lite"/>
    </source>
</evidence>
<gene>
    <name evidence="2" type="ORF">BCUN_0725</name>
</gene>
<evidence type="ECO:0000313" key="2">
    <source>
        <dbReference type="EMBL" id="KFI62894.1"/>
    </source>
</evidence>
<keyword evidence="3" id="KW-1185">Reference proteome</keyword>
<dbReference type="RefSeq" id="WP_152598168.1">
    <property type="nucleotide sequence ID" value="NZ_JGYV01000010.1"/>
</dbReference>